<dbReference type="SUPFAM" id="SSF52788">
    <property type="entry name" value="Phosphotyrosine protein phosphatases I"/>
    <property type="match status" value="1"/>
</dbReference>
<dbReference type="Pfam" id="PF01451">
    <property type="entry name" value="LMWPc"/>
    <property type="match status" value="1"/>
</dbReference>
<dbReference type="EMBL" id="LPXO01000001">
    <property type="protein sequence ID" value="KUF12187.1"/>
    <property type="molecule type" value="Genomic_DNA"/>
</dbReference>
<evidence type="ECO:0000313" key="7">
    <source>
        <dbReference type="EMBL" id="KUF12187.1"/>
    </source>
</evidence>
<comment type="similarity">
    <text evidence="1">Belongs to the low molecular weight phosphotyrosine protein phosphatase family.</text>
</comment>
<dbReference type="PANTHER" id="PTHR11717">
    <property type="entry name" value="LOW MOLECULAR WEIGHT PROTEIN TYROSINE PHOSPHATASE"/>
    <property type="match status" value="1"/>
</dbReference>
<dbReference type="AlphaFoldDB" id="A0A0W7WNN0"/>
<dbReference type="PRINTS" id="PR00719">
    <property type="entry name" value="LMWPTPASE"/>
</dbReference>
<reference evidence="7 8" key="1">
    <citation type="submission" date="2015-12" db="EMBL/GenBank/DDBJ databases">
        <authorList>
            <person name="Shamseldin A."/>
            <person name="Moawad H."/>
            <person name="Abd El-Rahim W.M."/>
            <person name="Sadowsky M.J."/>
        </authorList>
    </citation>
    <scope>NUCLEOTIDE SEQUENCE [LARGE SCALE GENOMIC DNA]</scope>
    <source>
        <strain evidence="7 8">SJ5A-1</strain>
    </source>
</reference>
<dbReference type="InterPro" id="IPR036196">
    <property type="entry name" value="Ptyr_pPase_sf"/>
</dbReference>
<comment type="caution">
    <text evidence="7">The sequence shown here is derived from an EMBL/GenBank/DDBJ whole genome shotgun (WGS) entry which is preliminary data.</text>
</comment>
<name>A0A0W7WNN0_9RHOB</name>
<dbReference type="InterPro" id="IPR050438">
    <property type="entry name" value="LMW_PTPase"/>
</dbReference>
<dbReference type="SMART" id="SM00226">
    <property type="entry name" value="LMWPc"/>
    <property type="match status" value="1"/>
</dbReference>
<evidence type="ECO:0000256" key="3">
    <source>
        <dbReference type="ARBA" id="ARBA00022801"/>
    </source>
</evidence>
<dbReference type="InterPro" id="IPR023485">
    <property type="entry name" value="Ptyr_pPase"/>
</dbReference>
<dbReference type="OrthoDB" id="9784339at2"/>
<dbReference type="Gene3D" id="3.40.50.2300">
    <property type="match status" value="1"/>
</dbReference>
<keyword evidence="4" id="KW-0904">Protein phosphatase</keyword>
<gene>
    <name evidence="7" type="ORF">AVJ23_00160</name>
</gene>
<protein>
    <recommendedName>
        <fullName evidence="2">protein-tyrosine-phosphatase</fullName>
        <ecNumber evidence="2">3.1.3.48</ecNumber>
    </recommendedName>
</protein>
<evidence type="ECO:0000256" key="4">
    <source>
        <dbReference type="ARBA" id="ARBA00022912"/>
    </source>
</evidence>
<evidence type="ECO:0000256" key="2">
    <source>
        <dbReference type="ARBA" id="ARBA00013064"/>
    </source>
</evidence>
<accession>A0A0W7WNN0</accession>
<proteinExistence type="inferred from homology"/>
<dbReference type="CDD" id="cd16343">
    <property type="entry name" value="LMWPTP"/>
    <property type="match status" value="1"/>
</dbReference>
<dbReference type="Proteomes" id="UP000054396">
    <property type="component" value="Unassembled WGS sequence"/>
</dbReference>
<evidence type="ECO:0000259" key="6">
    <source>
        <dbReference type="SMART" id="SM00226"/>
    </source>
</evidence>
<dbReference type="RefSeq" id="WP_058860137.1">
    <property type="nucleotide sequence ID" value="NZ_LPXO01000001.1"/>
</dbReference>
<feature type="domain" description="Phosphotyrosine protein phosphatase I" evidence="6">
    <location>
        <begin position="3"/>
        <end position="148"/>
    </location>
</feature>
<evidence type="ECO:0000313" key="8">
    <source>
        <dbReference type="Proteomes" id="UP000054396"/>
    </source>
</evidence>
<organism evidence="7 8">
    <name type="scientific">Pseudoponticoccus marisrubri</name>
    <dbReference type="NCBI Taxonomy" id="1685382"/>
    <lineage>
        <taxon>Bacteria</taxon>
        <taxon>Pseudomonadati</taxon>
        <taxon>Pseudomonadota</taxon>
        <taxon>Alphaproteobacteria</taxon>
        <taxon>Rhodobacterales</taxon>
        <taxon>Roseobacteraceae</taxon>
        <taxon>Pseudoponticoccus</taxon>
    </lineage>
</organism>
<dbReference type="EC" id="3.1.3.48" evidence="2"/>
<dbReference type="PANTHER" id="PTHR11717:SF7">
    <property type="entry name" value="LOW MOLECULAR WEIGHT PHOSPHOTYROSINE PROTEIN PHOSPHATASE"/>
    <property type="match status" value="1"/>
</dbReference>
<dbReference type="STRING" id="1685382.AVJ23_00160"/>
<evidence type="ECO:0000256" key="5">
    <source>
        <dbReference type="PIRSR" id="PIRSR617867-1"/>
    </source>
</evidence>
<dbReference type="InterPro" id="IPR017867">
    <property type="entry name" value="Tyr_phospatase_low_mol_wt"/>
</dbReference>
<feature type="active site" description="Proton donor" evidence="5">
    <location>
        <position position="124"/>
    </location>
</feature>
<feature type="active site" description="Nucleophile" evidence="5">
    <location>
        <position position="9"/>
    </location>
</feature>
<sequence length="149" mass="15985">MTHRILFVCLGNICRSPSAEAVTRAKAQARGLDLKLDSAGTGDWHIGAPPHGPMQRAAAREGYDLSALCARQVSVADFDRFDLIVAMDAQNLRDLQALRPAQGGAELRLFTDYAPGTGATHVPDPYHTGEYAAALALIERCAEGLLDQL</sequence>
<feature type="active site" evidence="5">
    <location>
        <position position="15"/>
    </location>
</feature>
<evidence type="ECO:0000256" key="1">
    <source>
        <dbReference type="ARBA" id="ARBA00011063"/>
    </source>
</evidence>
<keyword evidence="8" id="KW-1185">Reference proteome</keyword>
<dbReference type="GO" id="GO:0004725">
    <property type="term" value="F:protein tyrosine phosphatase activity"/>
    <property type="evidence" value="ECO:0007669"/>
    <property type="project" value="UniProtKB-EC"/>
</dbReference>
<keyword evidence="3" id="KW-0378">Hydrolase</keyword>